<dbReference type="SUPFAM" id="SSF58104">
    <property type="entry name" value="Methyl-accepting chemotaxis protein (MCP) signaling domain"/>
    <property type="match status" value="1"/>
</dbReference>
<dbReference type="SMART" id="SM00304">
    <property type="entry name" value="HAMP"/>
    <property type="match status" value="1"/>
</dbReference>
<evidence type="ECO:0000256" key="4">
    <source>
        <dbReference type="ARBA" id="ARBA00022692"/>
    </source>
</evidence>
<evidence type="ECO:0000256" key="9">
    <source>
        <dbReference type="SAM" id="Coils"/>
    </source>
</evidence>
<gene>
    <name evidence="13" type="ORF">ISU02_10570</name>
</gene>
<comment type="similarity">
    <text evidence="7">Belongs to the methyl-accepting chemotaxis (MCP) protein family.</text>
</comment>
<feature type="transmembrane region" description="Helical" evidence="10">
    <location>
        <begin position="187"/>
        <end position="209"/>
    </location>
</feature>
<accession>A0ABR9ZSW6</accession>
<keyword evidence="9" id="KW-0175">Coiled coil</keyword>
<dbReference type="InterPro" id="IPR000014">
    <property type="entry name" value="PAS"/>
</dbReference>
<dbReference type="PRINTS" id="PR00260">
    <property type="entry name" value="CHEMTRNSDUCR"/>
</dbReference>
<evidence type="ECO:0000259" key="11">
    <source>
        <dbReference type="PROSITE" id="PS50111"/>
    </source>
</evidence>
<dbReference type="SUPFAM" id="SSF55785">
    <property type="entry name" value="PYP-like sensor domain (PAS domain)"/>
    <property type="match status" value="1"/>
</dbReference>
<evidence type="ECO:0000256" key="1">
    <source>
        <dbReference type="ARBA" id="ARBA00004651"/>
    </source>
</evidence>
<dbReference type="InterPro" id="IPR013656">
    <property type="entry name" value="PAS_4"/>
</dbReference>
<dbReference type="CDD" id="cd00130">
    <property type="entry name" value="PAS"/>
    <property type="match status" value="1"/>
</dbReference>
<organism evidence="13 14">
    <name type="scientific">Fusibacter ferrireducens</name>
    <dbReference type="NCBI Taxonomy" id="2785058"/>
    <lineage>
        <taxon>Bacteria</taxon>
        <taxon>Bacillati</taxon>
        <taxon>Bacillota</taxon>
        <taxon>Clostridia</taxon>
        <taxon>Eubacteriales</taxon>
        <taxon>Eubacteriales Family XII. Incertae Sedis</taxon>
        <taxon>Fusibacter</taxon>
    </lineage>
</organism>
<dbReference type="InterPro" id="IPR033480">
    <property type="entry name" value="sCache_2"/>
</dbReference>
<dbReference type="Proteomes" id="UP000614200">
    <property type="component" value="Unassembled WGS sequence"/>
</dbReference>
<name>A0ABR9ZSW6_9FIRM</name>
<dbReference type="RefSeq" id="WP_194701812.1">
    <property type="nucleotide sequence ID" value="NZ_JADKNH010000006.1"/>
</dbReference>
<comment type="subcellular location">
    <subcellularLocation>
        <location evidence="1">Cell membrane</location>
        <topology evidence="1">Multi-pass membrane protein</topology>
    </subcellularLocation>
</comment>
<dbReference type="InterPro" id="IPR035965">
    <property type="entry name" value="PAS-like_dom_sf"/>
</dbReference>
<evidence type="ECO:0000256" key="6">
    <source>
        <dbReference type="ARBA" id="ARBA00023136"/>
    </source>
</evidence>
<keyword evidence="6 10" id="KW-0472">Membrane</keyword>
<dbReference type="Pfam" id="PF17200">
    <property type="entry name" value="sCache_2"/>
    <property type="match status" value="1"/>
</dbReference>
<evidence type="ECO:0000256" key="2">
    <source>
        <dbReference type="ARBA" id="ARBA00022475"/>
    </source>
</evidence>
<evidence type="ECO:0000256" key="8">
    <source>
        <dbReference type="PROSITE-ProRule" id="PRU00284"/>
    </source>
</evidence>
<dbReference type="SUPFAM" id="SSF158472">
    <property type="entry name" value="HAMP domain-like"/>
    <property type="match status" value="1"/>
</dbReference>
<dbReference type="PANTHER" id="PTHR43531:SF11">
    <property type="entry name" value="METHYL-ACCEPTING CHEMOTAXIS PROTEIN 3"/>
    <property type="match status" value="1"/>
</dbReference>
<proteinExistence type="inferred from homology"/>
<dbReference type="Pfam" id="PF08448">
    <property type="entry name" value="PAS_4"/>
    <property type="match status" value="1"/>
</dbReference>
<dbReference type="Pfam" id="PF00672">
    <property type="entry name" value="HAMP"/>
    <property type="match status" value="1"/>
</dbReference>
<evidence type="ECO:0000313" key="13">
    <source>
        <dbReference type="EMBL" id="MBF4693568.1"/>
    </source>
</evidence>
<dbReference type="Pfam" id="PF18947">
    <property type="entry name" value="HAMP_2"/>
    <property type="match status" value="1"/>
</dbReference>
<keyword evidence="4 10" id="KW-0812">Transmembrane</keyword>
<evidence type="ECO:0000256" key="3">
    <source>
        <dbReference type="ARBA" id="ARBA00022500"/>
    </source>
</evidence>
<dbReference type="Gene3D" id="1.10.287.950">
    <property type="entry name" value="Methyl-accepting chemotaxis protein"/>
    <property type="match status" value="1"/>
</dbReference>
<keyword evidence="5 10" id="KW-1133">Transmembrane helix</keyword>
<dbReference type="InterPro" id="IPR051310">
    <property type="entry name" value="MCP_chemotaxis"/>
</dbReference>
<dbReference type="Gene3D" id="6.10.340.10">
    <property type="match status" value="1"/>
</dbReference>
<evidence type="ECO:0000259" key="12">
    <source>
        <dbReference type="PROSITE" id="PS50885"/>
    </source>
</evidence>
<protein>
    <submittedName>
        <fullName evidence="13">Cache domain-containing protein</fullName>
    </submittedName>
</protein>
<evidence type="ECO:0000256" key="5">
    <source>
        <dbReference type="ARBA" id="ARBA00022989"/>
    </source>
</evidence>
<keyword evidence="8" id="KW-0807">Transducer</keyword>
<reference evidence="13 14" key="1">
    <citation type="submission" date="2020-11" db="EMBL/GenBank/DDBJ databases">
        <title>Fusibacter basophilias sp. nov.</title>
        <authorList>
            <person name="Qiu D."/>
        </authorList>
    </citation>
    <scope>NUCLEOTIDE SEQUENCE [LARGE SCALE GENOMIC DNA]</scope>
    <source>
        <strain evidence="13 14">Q10-2</strain>
    </source>
</reference>
<dbReference type="PROSITE" id="PS50111">
    <property type="entry name" value="CHEMOTAXIS_TRANSDUC_2"/>
    <property type="match status" value="1"/>
</dbReference>
<dbReference type="PROSITE" id="PS50885">
    <property type="entry name" value="HAMP"/>
    <property type="match status" value="1"/>
</dbReference>
<dbReference type="CDD" id="cd06225">
    <property type="entry name" value="HAMP"/>
    <property type="match status" value="1"/>
</dbReference>
<dbReference type="InterPro" id="IPR003660">
    <property type="entry name" value="HAMP_dom"/>
</dbReference>
<dbReference type="EMBL" id="JADKNH010000006">
    <property type="protein sequence ID" value="MBF4693568.1"/>
    <property type="molecule type" value="Genomic_DNA"/>
</dbReference>
<dbReference type="CDD" id="cd11386">
    <property type="entry name" value="MCP_signal"/>
    <property type="match status" value="1"/>
</dbReference>
<dbReference type="PANTHER" id="PTHR43531">
    <property type="entry name" value="PROTEIN ICFG"/>
    <property type="match status" value="1"/>
</dbReference>
<evidence type="ECO:0000256" key="7">
    <source>
        <dbReference type="ARBA" id="ARBA00029447"/>
    </source>
</evidence>
<keyword evidence="3" id="KW-0145">Chemotaxis</keyword>
<dbReference type="SMART" id="SM00091">
    <property type="entry name" value="PAS"/>
    <property type="match status" value="1"/>
</dbReference>
<evidence type="ECO:0000313" key="14">
    <source>
        <dbReference type="Proteomes" id="UP000614200"/>
    </source>
</evidence>
<comment type="caution">
    <text evidence="13">The sequence shown here is derived from an EMBL/GenBank/DDBJ whole genome shotgun (WGS) entry which is preliminary data.</text>
</comment>
<dbReference type="SMART" id="SM01049">
    <property type="entry name" value="Cache_2"/>
    <property type="match status" value="1"/>
</dbReference>
<sequence length="796" mass="88249">MKNLKIRYKLLLLVLGVVFIFSLLIATYLIPTSIHTIDERTEDKLKNLVDVPYSIIEANYELYKAGVISEQEAQTQSMETIRKMSFSVDDYFWINDYDAYMLMHPVSPALEGQDLSQLEDTNGFQFVSKFVDIVTSSGEGALEYWWNKPGEEKPQPKLAYVKGFENWHWIVGVGIYVDDIQAVKSAFLFKVILISTLIILLALILTFYFSNHIATSIVKLTQFAKSVSLGKWDTEIKKTSNDEIGELTDAFNLIIETIQSSLEQIHVANEKIQYGHLDTQIDATSVSGNWRQLLESFNALASTLEGHIRNVPALLMTIDPDFNILYMNRSALALLDTDLETVRKSHCYDLFKTEDCRTENCACSRAIQLQKNVISETIARPNGGVLDIRYEGIPILNSQNKVVGAFEMIIDQTAAKASEKMQNEQIRIEAERAKIQSERAEYQKNEVTKLIAQLKHVSEGHLQVNTQIESPSVNTQEIYDDFNEIYAHLTFTVDSIRSYIKELSTILGSMSQKNMNVGIDREYLGDFDEIKASINHIIQVFNEVLSEISNSAKEVSIGSEQVAQSSQEISQGAYEQSQSIDEIMTFMSKIAKQTSVSAENASQANTFSVAIQKDALLGNQQMEEMVIAMKEINAASSGIANIIKVIDEIAFQTNLLALNAAVEAARAGEHGKGFAIVADEVRNLSGRTSTAAKETEALIENSLAKVKAGSDIAKSTSTALVNIVSGISSAAEIIASIATLTNEQATNITQINAELSQISQVTQRNSATSEEGAAASEEMASQAEILLEMVNQFELK</sequence>
<dbReference type="Gene3D" id="3.30.450.20">
    <property type="entry name" value="PAS domain"/>
    <property type="match status" value="2"/>
</dbReference>
<feature type="coiled-coil region" evidence="9">
    <location>
        <begin position="414"/>
        <end position="445"/>
    </location>
</feature>
<dbReference type="Pfam" id="PF00015">
    <property type="entry name" value="MCPsignal"/>
    <property type="match status" value="1"/>
</dbReference>
<evidence type="ECO:0000256" key="10">
    <source>
        <dbReference type="SAM" id="Phobius"/>
    </source>
</evidence>
<feature type="domain" description="HAMP" evidence="12">
    <location>
        <begin position="211"/>
        <end position="263"/>
    </location>
</feature>
<keyword evidence="2" id="KW-1003">Cell membrane</keyword>
<dbReference type="InterPro" id="IPR004089">
    <property type="entry name" value="MCPsignal_dom"/>
</dbReference>
<feature type="domain" description="Methyl-accepting transducer" evidence="11">
    <location>
        <begin position="551"/>
        <end position="780"/>
    </location>
</feature>
<keyword evidence="14" id="KW-1185">Reference proteome</keyword>
<dbReference type="InterPro" id="IPR004090">
    <property type="entry name" value="Chemotax_Me-accpt_rcpt"/>
</dbReference>
<dbReference type="SMART" id="SM00283">
    <property type="entry name" value="MA"/>
    <property type="match status" value="1"/>
</dbReference>